<evidence type="ECO:0000313" key="3">
    <source>
        <dbReference type="Proteomes" id="UP000466442"/>
    </source>
</evidence>
<reference evidence="2" key="1">
    <citation type="journal article" date="2021" name="Mol. Ecol. Resour.">
        <title>Apolygus lucorum genome provides insights into omnivorousness and mesophyll feeding.</title>
        <authorList>
            <person name="Liu Y."/>
            <person name="Liu H."/>
            <person name="Wang H."/>
            <person name="Huang T."/>
            <person name="Liu B."/>
            <person name="Yang B."/>
            <person name="Yin L."/>
            <person name="Li B."/>
            <person name="Zhang Y."/>
            <person name="Zhang S."/>
            <person name="Jiang F."/>
            <person name="Zhang X."/>
            <person name="Ren Y."/>
            <person name="Wang B."/>
            <person name="Wang S."/>
            <person name="Lu Y."/>
            <person name="Wu K."/>
            <person name="Fan W."/>
            <person name="Wang G."/>
        </authorList>
    </citation>
    <scope>NUCLEOTIDE SEQUENCE</scope>
    <source>
        <strain evidence="2">12Hb</strain>
    </source>
</reference>
<name>A0A6A4IZN5_APOLU</name>
<evidence type="ECO:0000313" key="2">
    <source>
        <dbReference type="EMBL" id="KAF6204545.1"/>
    </source>
</evidence>
<sequence length="197" mass="22313">MSRLSSEKPLMSLIKRWIRHSVLHSSGKKREHHSRRGVTNLPPRLTTYQDAVAALFGASLNRGFSGADADVGDQKTLRDEAAAGDADAAPRRPESRPRRHRNDDRAGEKRRSGDAHRAETRRSESRGHRAAGPPGQLRQAELDGAARRQECRRPAARRHQVGHDIHEGGRRQQTRSEIGNRQRRRPRHHWSSRSGRP</sequence>
<organism evidence="2 3">
    <name type="scientific">Apolygus lucorum</name>
    <name type="common">Small green plant bug</name>
    <name type="synonym">Lygocoris lucorum</name>
    <dbReference type="NCBI Taxonomy" id="248454"/>
    <lineage>
        <taxon>Eukaryota</taxon>
        <taxon>Metazoa</taxon>
        <taxon>Ecdysozoa</taxon>
        <taxon>Arthropoda</taxon>
        <taxon>Hexapoda</taxon>
        <taxon>Insecta</taxon>
        <taxon>Pterygota</taxon>
        <taxon>Neoptera</taxon>
        <taxon>Paraneoptera</taxon>
        <taxon>Hemiptera</taxon>
        <taxon>Heteroptera</taxon>
        <taxon>Panheteroptera</taxon>
        <taxon>Cimicomorpha</taxon>
        <taxon>Miridae</taxon>
        <taxon>Mirini</taxon>
        <taxon>Apolygus</taxon>
    </lineage>
</organism>
<accession>A0A6A4IZN5</accession>
<dbReference type="EMBL" id="WIXP02000009">
    <property type="protein sequence ID" value="KAF6204545.1"/>
    <property type="molecule type" value="Genomic_DNA"/>
</dbReference>
<evidence type="ECO:0000256" key="1">
    <source>
        <dbReference type="SAM" id="MobiDB-lite"/>
    </source>
</evidence>
<dbReference type="Proteomes" id="UP000466442">
    <property type="component" value="Linkage Group LG9"/>
</dbReference>
<gene>
    <name evidence="2" type="ORF">GE061_018705</name>
</gene>
<keyword evidence="3" id="KW-1185">Reference proteome</keyword>
<feature type="compositionally biased region" description="Basic and acidic residues" evidence="1">
    <location>
        <begin position="140"/>
        <end position="153"/>
    </location>
</feature>
<feature type="compositionally biased region" description="Basic residues" evidence="1">
    <location>
        <begin position="181"/>
        <end position="197"/>
    </location>
</feature>
<protein>
    <submittedName>
        <fullName evidence="2">Uncharacterized protein</fullName>
    </submittedName>
</protein>
<dbReference type="AlphaFoldDB" id="A0A6A4IZN5"/>
<feature type="region of interest" description="Disordered" evidence="1">
    <location>
        <begin position="79"/>
        <end position="197"/>
    </location>
</feature>
<comment type="caution">
    <text evidence="2">The sequence shown here is derived from an EMBL/GenBank/DDBJ whole genome shotgun (WGS) entry which is preliminary data.</text>
</comment>
<feature type="compositionally biased region" description="Basic and acidic residues" evidence="1">
    <location>
        <begin position="161"/>
        <end position="170"/>
    </location>
</feature>
<proteinExistence type="predicted"/>
<feature type="compositionally biased region" description="Basic and acidic residues" evidence="1">
    <location>
        <begin position="88"/>
        <end position="127"/>
    </location>
</feature>